<dbReference type="Proteomes" id="UP000271162">
    <property type="component" value="Unassembled WGS sequence"/>
</dbReference>
<evidence type="ECO:0000313" key="2">
    <source>
        <dbReference type="Proteomes" id="UP000271162"/>
    </source>
</evidence>
<reference evidence="1 2" key="2">
    <citation type="submission" date="2018-11" db="EMBL/GenBank/DDBJ databases">
        <authorList>
            <consortium name="Pathogen Informatics"/>
        </authorList>
    </citation>
    <scope>NUCLEOTIDE SEQUENCE [LARGE SCALE GENOMIC DNA]</scope>
</reference>
<name>A0A0N4YZK6_NIPBR</name>
<sequence>MAVAQKYHVLFAKHQFSLREAEVVTLFQEVRNNTETFDPKYFMSDDCNTFYNGFRHVFPQSRARKLLCLYLVLQAIKRSCTEKLKELELFALSKGSSGEDSEDMENVIALLDNVISVASDAVKKRHAKQQEALVR</sequence>
<keyword evidence="2" id="KW-1185">Reference proteome</keyword>
<evidence type="ECO:0000313" key="3">
    <source>
        <dbReference type="WBParaSite" id="NBR_0002267801-mRNA-1"/>
    </source>
</evidence>
<dbReference type="AlphaFoldDB" id="A0A0N4YZK6"/>
<reference evidence="3" key="1">
    <citation type="submission" date="2017-02" db="UniProtKB">
        <authorList>
            <consortium name="WormBaseParasite"/>
        </authorList>
    </citation>
    <scope>IDENTIFICATION</scope>
</reference>
<protein>
    <submittedName>
        <fullName evidence="3">Plexin_cytopl domain-containing protein</fullName>
    </submittedName>
</protein>
<gene>
    <name evidence="1" type="ORF">NBR_LOCUS22679</name>
</gene>
<accession>A0A0N4YZK6</accession>
<proteinExistence type="predicted"/>
<dbReference type="WBParaSite" id="NBR_0002267801-mRNA-1">
    <property type="protein sequence ID" value="NBR_0002267801-mRNA-1"/>
    <property type="gene ID" value="NBR_0002267801"/>
</dbReference>
<organism evidence="3">
    <name type="scientific">Nippostrongylus brasiliensis</name>
    <name type="common">Rat hookworm</name>
    <dbReference type="NCBI Taxonomy" id="27835"/>
    <lineage>
        <taxon>Eukaryota</taxon>
        <taxon>Metazoa</taxon>
        <taxon>Ecdysozoa</taxon>
        <taxon>Nematoda</taxon>
        <taxon>Chromadorea</taxon>
        <taxon>Rhabditida</taxon>
        <taxon>Rhabditina</taxon>
        <taxon>Rhabditomorpha</taxon>
        <taxon>Strongyloidea</taxon>
        <taxon>Heligmosomidae</taxon>
        <taxon>Nippostrongylus</taxon>
    </lineage>
</organism>
<dbReference type="EMBL" id="UYSL01028718">
    <property type="protein sequence ID" value="VDL87670.1"/>
    <property type="molecule type" value="Genomic_DNA"/>
</dbReference>
<evidence type="ECO:0000313" key="1">
    <source>
        <dbReference type="EMBL" id="VDL87670.1"/>
    </source>
</evidence>